<evidence type="ECO:0000313" key="1">
    <source>
        <dbReference type="EMBL" id="KAK7477478.1"/>
    </source>
</evidence>
<keyword evidence="2" id="KW-1185">Reference proteome</keyword>
<dbReference type="EMBL" id="JACVVK020000349">
    <property type="protein sequence ID" value="KAK7477478.1"/>
    <property type="molecule type" value="Genomic_DNA"/>
</dbReference>
<reference evidence="1 2" key="1">
    <citation type="journal article" date="2023" name="Sci. Data">
        <title>Genome assembly of the Korean intertidal mud-creeper Batillaria attramentaria.</title>
        <authorList>
            <person name="Patra A.K."/>
            <person name="Ho P.T."/>
            <person name="Jun S."/>
            <person name="Lee S.J."/>
            <person name="Kim Y."/>
            <person name="Won Y.J."/>
        </authorList>
    </citation>
    <scope>NUCLEOTIDE SEQUENCE [LARGE SCALE GENOMIC DNA]</scope>
    <source>
        <strain evidence="1">Wonlab-2016</strain>
    </source>
</reference>
<organism evidence="1 2">
    <name type="scientific">Batillaria attramentaria</name>
    <dbReference type="NCBI Taxonomy" id="370345"/>
    <lineage>
        <taxon>Eukaryota</taxon>
        <taxon>Metazoa</taxon>
        <taxon>Spiralia</taxon>
        <taxon>Lophotrochozoa</taxon>
        <taxon>Mollusca</taxon>
        <taxon>Gastropoda</taxon>
        <taxon>Caenogastropoda</taxon>
        <taxon>Sorbeoconcha</taxon>
        <taxon>Cerithioidea</taxon>
        <taxon>Batillariidae</taxon>
        <taxon>Batillaria</taxon>
    </lineage>
</organism>
<protein>
    <submittedName>
        <fullName evidence="1">Uncharacterized protein</fullName>
    </submittedName>
</protein>
<gene>
    <name evidence="1" type="ORF">BaRGS_00031302</name>
</gene>
<evidence type="ECO:0000313" key="2">
    <source>
        <dbReference type="Proteomes" id="UP001519460"/>
    </source>
</evidence>
<sequence length="118" mass="12776">MHYYGSPTSPSPSSVTGLQYEFHVQHTPPTSSMAYTCTNENEIATSIPPPLPFPFTPLHAPSFARCGNSGDATLSENHQSELRMGLNERSAWLTATTLSVHYGTGSVKLVYSDELSGK</sequence>
<dbReference type="AlphaFoldDB" id="A0ABD0JSC3"/>
<dbReference type="Proteomes" id="UP001519460">
    <property type="component" value="Unassembled WGS sequence"/>
</dbReference>
<name>A0ABD0JSC3_9CAEN</name>
<proteinExistence type="predicted"/>
<comment type="caution">
    <text evidence="1">The sequence shown here is derived from an EMBL/GenBank/DDBJ whole genome shotgun (WGS) entry which is preliminary data.</text>
</comment>
<accession>A0ABD0JSC3</accession>